<keyword evidence="1" id="KW-0472">Membrane</keyword>
<protein>
    <submittedName>
        <fullName evidence="2">Uncharacterized protein</fullName>
    </submittedName>
</protein>
<evidence type="ECO:0000313" key="3">
    <source>
        <dbReference type="Proteomes" id="UP000005237"/>
    </source>
</evidence>
<reference evidence="2" key="2">
    <citation type="submission" date="2022-06" db="UniProtKB">
        <authorList>
            <consortium name="EnsemblMetazoa"/>
        </authorList>
    </citation>
    <scope>IDENTIFICATION</scope>
    <source>
        <strain evidence="2">DF5081</strain>
    </source>
</reference>
<dbReference type="EnsemblMetazoa" id="CJA40973.1">
    <property type="protein sequence ID" value="CJA40973.1"/>
    <property type="gene ID" value="WBGene00216821"/>
</dbReference>
<reference evidence="3" key="1">
    <citation type="submission" date="2010-08" db="EMBL/GenBank/DDBJ databases">
        <authorList>
            <consortium name="Caenorhabditis japonica Sequencing Consortium"/>
            <person name="Wilson R.K."/>
        </authorList>
    </citation>
    <scope>NUCLEOTIDE SEQUENCE [LARGE SCALE GENOMIC DNA]</scope>
    <source>
        <strain evidence="3">DF5081</strain>
    </source>
</reference>
<sequence>MNESQLLEDSLKLEIRKTDGSDQLAKLYSARNLTNQLAYTQRTLKFFQARGLNKDINRFVADGTKLANLMKSLLANEKQLVGSGWNNITALKMPLFNLMADIQTIRLHKNYSESTLRSFASSFVFFEDISIPALQFSSLVSELDVLKSTSIGESKEVWNAEQSLVPLEGLHYASMRSNGELVSLLGKADDCFQMFFEESSEWTITLLYISIVCIAAGVLCAVFVWFIFHKDWRPLYCDKARTSEVIEKEDKRGECRPLEVVCEVMVKEEDKYDKK</sequence>
<name>A0A8R1EP05_CAEJA</name>
<organism evidence="2 3">
    <name type="scientific">Caenorhabditis japonica</name>
    <dbReference type="NCBI Taxonomy" id="281687"/>
    <lineage>
        <taxon>Eukaryota</taxon>
        <taxon>Metazoa</taxon>
        <taxon>Ecdysozoa</taxon>
        <taxon>Nematoda</taxon>
        <taxon>Chromadorea</taxon>
        <taxon>Rhabditida</taxon>
        <taxon>Rhabditina</taxon>
        <taxon>Rhabditomorpha</taxon>
        <taxon>Rhabditoidea</taxon>
        <taxon>Rhabditidae</taxon>
        <taxon>Peloderinae</taxon>
        <taxon>Caenorhabditis</taxon>
    </lineage>
</organism>
<keyword evidence="1" id="KW-0812">Transmembrane</keyword>
<keyword evidence="3" id="KW-1185">Reference proteome</keyword>
<evidence type="ECO:0000256" key="1">
    <source>
        <dbReference type="SAM" id="Phobius"/>
    </source>
</evidence>
<accession>A0A8R1EP05</accession>
<dbReference type="AlphaFoldDB" id="A0A8R1EP05"/>
<proteinExistence type="predicted"/>
<feature type="transmembrane region" description="Helical" evidence="1">
    <location>
        <begin position="206"/>
        <end position="228"/>
    </location>
</feature>
<keyword evidence="1" id="KW-1133">Transmembrane helix</keyword>
<dbReference type="Proteomes" id="UP000005237">
    <property type="component" value="Unassembled WGS sequence"/>
</dbReference>
<evidence type="ECO:0000313" key="2">
    <source>
        <dbReference type="EnsemblMetazoa" id="CJA40973.1"/>
    </source>
</evidence>